<dbReference type="AlphaFoldDB" id="A0A3G9IWK2"/>
<dbReference type="InterPro" id="IPR003409">
    <property type="entry name" value="MORN"/>
</dbReference>
<dbReference type="EMBL" id="AP019308">
    <property type="protein sequence ID" value="BBH23230.1"/>
    <property type="molecule type" value="Genomic_DNA"/>
</dbReference>
<proteinExistence type="predicted"/>
<keyword evidence="1" id="KW-0677">Repeat</keyword>
<dbReference type="Gene3D" id="2.20.110.10">
    <property type="entry name" value="Histone H3 K4-specific methyltransferase SET7/9 N-terminal domain"/>
    <property type="match status" value="2"/>
</dbReference>
<dbReference type="Pfam" id="PF02493">
    <property type="entry name" value="MORN"/>
    <property type="match status" value="7"/>
</dbReference>
<keyword evidence="4" id="KW-1185">Reference proteome</keyword>
<protein>
    <recommendedName>
        <fullName evidence="2">Copper amine oxidase-like N-terminal domain-containing protein</fullName>
    </recommendedName>
</protein>
<evidence type="ECO:0000313" key="3">
    <source>
        <dbReference type="EMBL" id="BBH23230.1"/>
    </source>
</evidence>
<dbReference type="InterPro" id="IPR012854">
    <property type="entry name" value="Cu_amine_oxidase-like_N"/>
</dbReference>
<feature type="domain" description="Copper amine oxidase-like N-terminal" evidence="2">
    <location>
        <begin position="44"/>
        <end position="150"/>
    </location>
</feature>
<dbReference type="SUPFAM" id="SSF55383">
    <property type="entry name" value="Copper amine oxidase, domain N"/>
    <property type="match status" value="1"/>
</dbReference>
<dbReference type="SMART" id="SM00698">
    <property type="entry name" value="MORN"/>
    <property type="match status" value="6"/>
</dbReference>
<evidence type="ECO:0000256" key="1">
    <source>
        <dbReference type="ARBA" id="ARBA00022737"/>
    </source>
</evidence>
<dbReference type="InterPro" id="IPR036582">
    <property type="entry name" value="Mao_N_sf"/>
</dbReference>
<reference evidence="3 4" key="1">
    <citation type="submission" date="2018-11" db="EMBL/GenBank/DDBJ databases">
        <title>Complete genome sequence of Paenibacillus baekrokdamisoli strain KCTC 33723.</title>
        <authorList>
            <person name="Kang S.W."/>
            <person name="Lee K.C."/>
            <person name="Kim K.K."/>
            <person name="Kim J.S."/>
            <person name="Kim D.S."/>
            <person name="Ko S.H."/>
            <person name="Yang S.H."/>
            <person name="Lee J.S."/>
        </authorList>
    </citation>
    <scope>NUCLEOTIDE SEQUENCE [LARGE SCALE GENOMIC DNA]</scope>
    <source>
        <strain evidence="3 4">KCTC 33723</strain>
    </source>
</reference>
<dbReference type="SUPFAM" id="SSF82185">
    <property type="entry name" value="Histone H3 K4-specific methyltransferase SET7/9 N-terminal domain"/>
    <property type="match status" value="2"/>
</dbReference>
<sequence length="494" mass="55747">MKKKRLILVVCLMLFIFPISTYANDSNAVSTASDKPAPAIEVFIDHAKVFFNVQPIMDGGTTLVEFRPVFEKLGLRVKWDSATQTVYGTKDKLKISLLIGSKIATINGEDKTLLQAPRMINGHTFIPLRFIGEATEKQVVWDVNARQIQISSTIFSDIFDVLKVADGTKLRYEGDLMDGKKNGAGKLFYLNKLWYDGQFINDTLDGQGKLYDNSGSLLRYEGQFKNSKMDGQGIRYTNEGTRLYEGQWSVGHYDGFGILYNGSVKVYDGHFLQDQYDGEGKLYNVSGTLKYEGNFKSGVPNGTGILHFSDSSRYEGDIKNGKMEGVGVYYTSANVIEMKGQFIDNQYLMDINNPVPEPVLGHGLENGKNIELNYTDGYSYLKTWALDPVLSHKIAYGFDPNIQSIDYYPDGYPEIDKPDKARYLLLTLYRYPKSGYKLSSLGQIKLLENKEWLITYTLATNPIPKDEAHKAKYEEFELALSYMKQVIASVKQID</sequence>
<name>A0A3G9IWK2_9BACL</name>
<evidence type="ECO:0000313" key="4">
    <source>
        <dbReference type="Proteomes" id="UP000275368"/>
    </source>
</evidence>
<accession>A0A3G9IWK2</accession>
<dbReference type="RefSeq" id="WP_125662549.1">
    <property type="nucleotide sequence ID" value="NZ_AP019308.1"/>
</dbReference>
<dbReference type="KEGG" id="pbk:Back11_45750"/>
<dbReference type="OrthoDB" id="38457at2"/>
<gene>
    <name evidence="3" type="ORF">Back11_45750</name>
</gene>
<dbReference type="Gene3D" id="3.30.457.10">
    <property type="entry name" value="Copper amine oxidase-like, N-terminal domain"/>
    <property type="match status" value="1"/>
</dbReference>
<dbReference type="Pfam" id="PF07833">
    <property type="entry name" value="Cu_amine_oxidN1"/>
    <property type="match status" value="1"/>
</dbReference>
<organism evidence="3 4">
    <name type="scientific">Paenibacillus baekrokdamisoli</name>
    <dbReference type="NCBI Taxonomy" id="1712516"/>
    <lineage>
        <taxon>Bacteria</taxon>
        <taxon>Bacillati</taxon>
        <taxon>Bacillota</taxon>
        <taxon>Bacilli</taxon>
        <taxon>Bacillales</taxon>
        <taxon>Paenibacillaceae</taxon>
        <taxon>Paenibacillus</taxon>
    </lineage>
</organism>
<dbReference type="PANTHER" id="PTHR43215">
    <property type="entry name" value="RADIAL SPOKE HEAD 1 HOMOLOG"/>
    <property type="match status" value="1"/>
</dbReference>
<dbReference type="Proteomes" id="UP000275368">
    <property type="component" value="Chromosome"/>
</dbReference>
<dbReference type="PANTHER" id="PTHR43215:SF14">
    <property type="entry name" value="RADIAL SPOKE HEAD 1 HOMOLOG"/>
    <property type="match status" value="1"/>
</dbReference>
<evidence type="ECO:0000259" key="2">
    <source>
        <dbReference type="Pfam" id="PF07833"/>
    </source>
</evidence>